<evidence type="ECO:0000313" key="2">
    <source>
        <dbReference type="Proteomes" id="UP001206925"/>
    </source>
</evidence>
<dbReference type="AlphaFoldDB" id="A0AAD5CBQ4"/>
<dbReference type="Proteomes" id="UP001206925">
    <property type="component" value="Unassembled WGS sequence"/>
</dbReference>
<comment type="caution">
    <text evidence="1">The sequence shown here is derived from an EMBL/GenBank/DDBJ whole genome shotgun (WGS) entry which is preliminary data.</text>
</comment>
<sequence>IIIIIIIIISGDIFSFQDSQFHFTLSCQTLQDQESKPWRNILRKRQNHCDWGLCGYTMKPFLGFICTIITTNYQYLQTELDSKLYRFYASKESVPASTSLKGLPRGIIEAKSDLELKPLWSTSSSKLEANISTSHNLLAMPVGLKQKRNVNTIVQKFLQENFTIILFH</sequence>
<keyword evidence="2" id="KW-1185">Reference proteome</keyword>
<feature type="non-terminal residue" evidence="1">
    <location>
        <position position="168"/>
    </location>
</feature>
<accession>A0AAD5CBQ4</accession>
<reference evidence="1" key="1">
    <citation type="submission" date="2022-06" db="EMBL/GenBank/DDBJ databases">
        <title>Uncovering the hologenomic basis of an extraordinary plant invasion.</title>
        <authorList>
            <person name="Bieker V.C."/>
            <person name="Martin M.D."/>
            <person name="Gilbert T."/>
            <person name="Hodgins K."/>
            <person name="Battlay P."/>
            <person name="Petersen B."/>
            <person name="Wilson J."/>
        </authorList>
    </citation>
    <scope>NUCLEOTIDE SEQUENCE</scope>
    <source>
        <strain evidence="1">AA19_3_7</strain>
        <tissue evidence="1">Leaf</tissue>
    </source>
</reference>
<dbReference type="Pfam" id="PF05212">
    <property type="entry name" value="DUF707"/>
    <property type="match status" value="1"/>
</dbReference>
<dbReference type="EMBL" id="JAMZMK010008813">
    <property type="protein sequence ID" value="KAI7738428.1"/>
    <property type="molecule type" value="Genomic_DNA"/>
</dbReference>
<dbReference type="InterPro" id="IPR007877">
    <property type="entry name" value="DUF707"/>
</dbReference>
<evidence type="ECO:0000313" key="1">
    <source>
        <dbReference type="EMBL" id="KAI7738428.1"/>
    </source>
</evidence>
<organism evidence="1 2">
    <name type="scientific">Ambrosia artemisiifolia</name>
    <name type="common">Common ragweed</name>
    <dbReference type="NCBI Taxonomy" id="4212"/>
    <lineage>
        <taxon>Eukaryota</taxon>
        <taxon>Viridiplantae</taxon>
        <taxon>Streptophyta</taxon>
        <taxon>Embryophyta</taxon>
        <taxon>Tracheophyta</taxon>
        <taxon>Spermatophyta</taxon>
        <taxon>Magnoliopsida</taxon>
        <taxon>eudicotyledons</taxon>
        <taxon>Gunneridae</taxon>
        <taxon>Pentapetalae</taxon>
        <taxon>asterids</taxon>
        <taxon>campanulids</taxon>
        <taxon>Asterales</taxon>
        <taxon>Asteraceae</taxon>
        <taxon>Asteroideae</taxon>
        <taxon>Heliantheae alliance</taxon>
        <taxon>Heliantheae</taxon>
        <taxon>Ambrosia</taxon>
    </lineage>
</organism>
<proteinExistence type="predicted"/>
<dbReference type="PANTHER" id="PTHR31210">
    <property type="entry name" value="OS06G0731900 PROTEIN"/>
    <property type="match status" value="1"/>
</dbReference>
<feature type="non-terminal residue" evidence="1">
    <location>
        <position position="1"/>
    </location>
</feature>
<name>A0AAD5CBQ4_AMBAR</name>
<dbReference type="PANTHER" id="PTHR31210:SF62">
    <property type="entry name" value="LYSINE KETOGLUTARATE REDUCTASE TRANS-SPLICING-LIKE PROTEIN"/>
    <property type="match status" value="1"/>
</dbReference>
<gene>
    <name evidence="1" type="ORF">M8C21_015658</name>
</gene>
<protein>
    <submittedName>
        <fullName evidence="1">Uncharacterized protein</fullName>
    </submittedName>
</protein>